<keyword evidence="8" id="KW-1185">Reference proteome</keyword>
<keyword evidence="5" id="KW-0206">Cytoskeleton</keyword>
<dbReference type="GO" id="GO:0008064">
    <property type="term" value="P:regulation of actin polymerization or depolymerization"/>
    <property type="evidence" value="ECO:0007669"/>
    <property type="project" value="TreeGrafter"/>
</dbReference>
<protein>
    <recommendedName>
        <fullName evidence="10">Protein BRICK1</fullName>
    </recommendedName>
</protein>
<reference evidence="6 8" key="1">
    <citation type="submission" date="2015-02" db="EMBL/GenBank/DDBJ databases">
        <authorList>
            <person name="Chooi Y.-H."/>
        </authorList>
    </citation>
    <scope>NUCLEOTIDE SEQUENCE [LARGE SCALE GENOMIC DNA]</scope>
    <source>
        <strain evidence="6">E3</strain>
    </source>
</reference>
<accession>A0A0G4IUL5</accession>
<geneLocation type="mitochondrion" evidence="7"/>
<dbReference type="OMA" id="KYMEQSL"/>
<comment type="similarity">
    <text evidence="2">Belongs to the BRK1 family.</text>
</comment>
<dbReference type="PANTHER" id="PTHR33668">
    <property type="entry name" value="PROTEIN BRICK1"/>
    <property type="match status" value="1"/>
</dbReference>
<evidence type="ECO:0000313" key="7">
    <source>
        <dbReference type="EMBL" id="SPR00587.1"/>
    </source>
</evidence>
<comment type="subcellular location">
    <subcellularLocation>
        <location evidence="1">Cytoplasm</location>
        <location evidence="1">Cytoskeleton</location>
    </subcellularLocation>
</comment>
<dbReference type="OrthoDB" id="1883432at2759"/>
<gene>
    <name evidence="6" type="ORF">PBRA_006900</name>
    <name evidence="7" type="ORF">PLBR_LOCUS7802</name>
</gene>
<proteinExistence type="inferred from homology"/>
<dbReference type="GO" id="GO:0031209">
    <property type="term" value="C:SCAR complex"/>
    <property type="evidence" value="ECO:0007669"/>
    <property type="project" value="InterPro"/>
</dbReference>
<dbReference type="Proteomes" id="UP000039324">
    <property type="component" value="Unassembled WGS sequence"/>
</dbReference>
<dbReference type="GO" id="GO:0005856">
    <property type="term" value="C:cytoskeleton"/>
    <property type="evidence" value="ECO:0007669"/>
    <property type="project" value="UniProtKB-SubCell"/>
</dbReference>
<dbReference type="PANTHER" id="PTHR33668:SF1">
    <property type="entry name" value="PROTEIN BRICK1"/>
    <property type="match status" value="1"/>
</dbReference>
<evidence type="ECO:0000313" key="6">
    <source>
        <dbReference type="EMBL" id="CEO98786.1"/>
    </source>
</evidence>
<evidence type="ECO:0000256" key="2">
    <source>
        <dbReference type="ARBA" id="ARBA00005620"/>
    </source>
</evidence>
<dbReference type="EMBL" id="CDSF01000087">
    <property type="protein sequence ID" value="CEO98786.1"/>
    <property type="molecule type" value="Genomic_DNA"/>
</dbReference>
<dbReference type="Gene3D" id="1.20.5.110">
    <property type="match status" value="1"/>
</dbReference>
<reference evidence="7 9" key="2">
    <citation type="submission" date="2018-03" db="EMBL/GenBank/DDBJ databases">
        <authorList>
            <person name="Fogelqvist J."/>
        </authorList>
    </citation>
    <scope>NUCLEOTIDE SEQUENCE [LARGE SCALE GENOMIC DNA]</scope>
</reference>
<dbReference type="GO" id="GO:0048870">
    <property type="term" value="P:cell motility"/>
    <property type="evidence" value="ECO:0007669"/>
    <property type="project" value="TreeGrafter"/>
</dbReference>
<dbReference type="Proteomes" id="UP000290189">
    <property type="component" value="Unassembled WGS sequence"/>
</dbReference>
<dbReference type="InterPro" id="IPR033378">
    <property type="entry name" value="BRICK1"/>
</dbReference>
<evidence type="ECO:0008006" key="10">
    <source>
        <dbReference type="Google" id="ProtNLM"/>
    </source>
</evidence>
<evidence type="ECO:0000256" key="3">
    <source>
        <dbReference type="ARBA" id="ARBA00022490"/>
    </source>
</evidence>
<name>A0A0G4IUL5_PLABS</name>
<evidence type="ECO:0000256" key="4">
    <source>
        <dbReference type="ARBA" id="ARBA00023054"/>
    </source>
</evidence>
<evidence type="ECO:0000256" key="5">
    <source>
        <dbReference type="ARBA" id="ARBA00023212"/>
    </source>
</evidence>
<organism evidence="6 8">
    <name type="scientific">Plasmodiophora brassicae</name>
    <name type="common">Clubroot disease agent</name>
    <dbReference type="NCBI Taxonomy" id="37360"/>
    <lineage>
        <taxon>Eukaryota</taxon>
        <taxon>Sar</taxon>
        <taxon>Rhizaria</taxon>
        <taxon>Endomyxa</taxon>
        <taxon>Phytomyxea</taxon>
        <taxon>Plasmodiophorida</taxon>
        <taxon>Plasmodiophoridae</taxon>
        <taxon>Plasmodiophora</taxon>
    </lineage>
</organism>
<keyword evidence="3" id="KW-0963">Cytoplasm</keyword>
<evidence type="ECO:0000256" key="1">
    <source>
        <dbReference type="ARBA" id="ARBA00004245"/>
    </source>
</evidence>
<evidence type="ECO:0000313" key="9">
    <source>
        <dbReference type="Proteomes" id="UP000290189"/>
    </source>
</evidence>
<keyword evidence="7" id="KW-0496">Mitochondrion</keyword>
<dbReference type="AlphaFoldDB" id="A0A0G4IUL5"/>
<dbReference type="GO" id="GO:0007015">
    <property type="term" value="P:actin filament organization"/>
    <property type="evidence" value="ECO:0007669"/>
    <property type="project" value="InterPro"/>
</dbReference>
<dbReference type="STRING" id="37360.A0A0G4IUL5"/>
<evidence type="ECO:0000313" key="8">
    <source>
        <dbReference type="Proteomes" id="UP000039324"/>
    </source>
</evidence>
<sequence>MGTEDSGDGDHYEVNDAVQADWQQREFVEMLKMNMVKIVAVLNRFDASARERLSKINDRIGTLERNIEYLEVLLGSDKGQ</sequence>
<dbReference type="GO" id="GO:0044877">
    <property type="term" value="F:protein-containing complex binding"/>
    <property type="evidence" value="ECO:0007669"/>
    <property type="project" value="InterPro"/>
</dbReference>
<keyword evidence="4" id="KW-0175">Coiled coil</keyword>
<dbReference type="EMBL" id="OVEO01000014">
    <property type="protein sequence ID" value="SPR00587.1"/>
    <property type="molecule type" value="Genomic_DNA"/>
</dbReference>